<dbReference type="OrthoDB" id="444472at2759"/>
<evidence type="ECO:0000313" key="2">
    <source>
        <dbReference type="Proteomes" id="UP000601435"/>
    </source>
</evidence>
<comment type="caution">
    <text evidence="1">The sequence shown here is derived from an EMBL/GenBank/DDBJ whole genome shotgun (WGS) entry which is preliminary data.</text>
</comment>
<dbReference type="Proteomes" id="UP000601435">
    <property type="component" value="Unassembled WGS sequence"/>
</dbReference>
<reference evidence="1" key="1">
    <citation type="submission" date="2021-02" db="EMBL/GenBank/DDBJ databases">
        <authorList>
            <person name="Dougan E. K."/>
            <person name="Rhodes N."/>
            <person name="Thang M."/>
            <person name="Chan C."/>
        </authorList>
    </citation>
    <scope>NUCLEOTIDE SEQUENCE</scope>
</reference>
<protein>
    <submittedName>
        <fullName evidence="1">Uncharacterized protein</fullName>
    </submittedName>
</protein>
<evidence type="ECO:0000313" key="1">
    <source>
        <dbReference type="EMBL" id="CAE7670560.1"/>
    </source>
</evidence>
<organism evidence="1 2">
    <name type="scientific">Symbiodinium necroappetens</name>
    <dbReference type="NCBI Taxonomy" id="1628268"/>
    <lineage>
        <taxon>Eukaryota</taxon>
        <taxon>Sar</taxon>
        <taxon>Alveolata</taxon>
        <taxon>Dinophyceae</taxon>
        <taxon>Suessiales</taxon>
        <taxon>Symbiodiniaceae</taxon>
        <taxon>Symbiodinium</taxon>
    </lineage>
</organism>
<keyword evidence="2" id="KW-1185">Reference proteome</keyword>
<feature type="non-terminal residue" evidence="1">
    <location>
        <position position="194"/>
    </location>
</feature>
<gene>
    <name evidence="1" type="ORF">SNEC2469_LOCUS19191</name>
</gene>
<sequence length="194" mass="20860">DAPPGVDVLGLDVWCGNLPPEHRGFVALGADLLRKLMQLPDVQCAWLLLAFCAAPRTQHLLHNVPPADILPYARGHDDAVWAVVEGLLGDQCLGLLAAERVSPAAYWAAWADALPVLRQRCTPACCGGLNEQTGVGVLRTRRRAAFGCPCPSRPCTVALKADTDVGLRRGFVVERAWVQVAREAVGPYGRVVPQ</sequence>
<name>A0A812WEM0_9DINO</name>
<dbReference type="AlphaFoldDB" id="A0A812WEM0"/>
<dbReference type="EMBL" id="CAJNJA010032752">
    <property type="protein sequence ID" value="CAE7670560.1"/>
    <property type="molecule type" value="Genomic_DNA"/>
</dbReference>
<proteinExistence type="predicted"/>
<feature type="non-terminal residue" evidence="1">
    <location>
        <position position="1"/>
    </location>
</feature>
<accession>A0A812WEM0</accession>